<dbReference type="EMBL" id="LGYO01000060">
    <property type="protein sequence ID" value="KNZ40459.1"/>
    <property type="molecule type" value="Genomic_DNA"/>
</dbReference>
<protein>
    <submittedName>
        <fullName evidence="1">Uncharacterized protein</fullName>
    </submittedName>
</protein>
<evidence type="ECO:0000313" key="2">
    <source>
        <dbReference type="Proteomes" id="UP000036873"/>
    </source>
</evidence>
<keyword evidence="2" id="KW-1185">Reference proteome</keyword>
<dbReference type="AlphaFoldDB" id="A0A0L6TW21"/>
<accession>A0A0L6TW21</accession>
<dbReference type="STRING" id="52689.AKG39_17490"/>
<evidence type="ECO:0000313" key="1">
    <source>
        <dbReference type="EMBL" id="KNZ40459.1"/>
    </source>
</evidence>
<dbReference type="Proteomes" id="UP000036873">
    <property type="component" value="Unassembled WGS sequence"/>
</dbReference>
<organism evidence="1 2">
    <name type="scientific">Acetobacterium bakii</name>
    <dbReference type="NCBI Taxonomy" id="52689"/>
    <lineage>
        <taxon>Bacteria</taxon>
        <taxon>Bacillati</taxon>
        <taxon>Bacillota</taxon>
        <taxon>Clostridia</taxon>
        <taxon>Eubacteriales</taxon>
        <taxon>Eubacteriaceae</taxon>
        <taxon>Acetobacterium</taxon>
    </lineage>
</organism>
<reference evidence="2" key="1">
    <citation type="submission" date="2015-07" db="EMBL/GenBank/DDBJ databases">
        <title>Draft genome sequence of Acetobacterium bakii DSM 8293, a potential psychrophilic chemical producer through syngas fermentation.</title>
        <authorList>
            <person name="Song Y."/>
            <person name="Hwang S."/>
            <person name="Cho B.-K."/>
        </authorList>
    </citation>
    <scope>NUCLEOTIDE SEQUENCE [LARGE SCALE GENOMIC DNA]</scope>
    <source>
        <strain evidence="2">DSM 8239</strain>
    </source>
</reference>
<proteinExistence type="predicted"/>
<sequence>MPGKNDNFCGIIISFPLQRWFQLVYTHGESRKKKHPLTPGKRISKKRVAELVAVSKEILAQAIAQERIKWLFLGDRIN</sequence>
<name>A0A0L6TW21_9FIRM</name>
<dbReference type="RefSeq" id="WP_050741687.1">
    <property type="nucleotide sequence ID" value="NZ_RXYC01000012.1"/>
</dbReference>
<gene>
    <name evidence="1" type="ORF">AKG39_17490</name>
</gene>
<comment type="caution">
    <text evidence="1">The sequence shown here is derived from an EMBL/GenBank/DDBJ whole genome shotgun (WGS) entry which is preliminary data.</text>
</comment>